<dbReference type="InterPro" id="IPR004358">
    <property type="entry name" value="Sig_transdc_His_kin-like_C"/>
</dbReference>
<dbReference type="PANTHER" id="PTHR45339">
    <property type="entry name" value="HYBRID SIGNAL TRANSDUCTION HISTIDINE KINASE J"/>
    <property type="match status" value="1"/>
</dbReference>
<dbReference type="OrthoDB" id="9804263at2"/>
<dbReference type="Gene3D" id="3.30.565.10">
    <property type="entry name" value="Histidine kinase-like ATPase, C-terminal domain"/>
    <property type="match status" value="1"/>
</dbReference>
<dbReference type="PROSITE" id="PS50109">
    <property type="entry name" value="HIS_KIN"/>
    <property type="match status" value="1"/>
</dbReference>
<dbReference type="FunFam" id="1.10.287.130:FF:000004">
    <property type="entry name" value="Ethylene receptor 1"/>
    <property type="match status" value="1"/>
</dbReference>
<evidence type="ECO:0000256" key="12">
    <source>
        <dbReference type="ARBA" id="ARBA00023012"/>
    </source>
</evidence>
<dbReference type="InterPro" id="IPR036641">
    <property type="entry name" value="HPT_dom_sf"/>
</dbReference>
<dbReference type="InterPro" id="IPR036890">
    <property type="entry name" value="HATPase_C_sf"/>
</dbReference>
<evidence type="ECO:0000313" key="19">
    <source>
        <dbReference type="EMBL" id="RXH58937.1"/>
    </source>
</evidence>
<keyword evidence="13" id="KW-0472">Membrane</keyword>
<dbReference type="Proteomes" id="UP000289437">
    <property type="component" value="Unassembled WGS sequence"/>
</dbReference>
<keyword evidence="20" id="KW-1185">Reference proteome</keyword>
<evidence type="ECO:0000256" key="7">
    <source>
        <dbReference type="ARBA" id="ARBA00022692"/>
    </source>
</evidence>
<dbReference type="GO" id="GO:0005524">
    <property type="term" value="F:ATP binding"/>
    <property type="evidence" value="ECO:0007669"/>
    <property type="project" value="UniProtKB-KW"/>
</dbReference>
<dbReference type="CDD" id="cd16922">
    <property type="entry name" value="HATPase_EvgS-ArcB-TorS-like"/>
    <property type="match status" value="1"/>
</dbReference>
<keyword evidence="8" id="KW-0547">Nucleotide-binding</keyword>
<dbReference type="InterPro" id="IPR005467">
    <property type="entry name" value="His_kinase_dom"/>
</dbReference>
<sequence length="640" mass="70191">MPDPVAAASSNAAAVLLNGMQFAVFERDDTGHFTPIITPPEWFETLIARGYAENPESLTSHFPALEGFLPVAEEFWQASSTPRLQSDFWTESDLEGNEYHLLAIAVTSGSRHFLAIERADATYINHQQLQLYAHEMVIQYETITRLNREVERATQAKSEFLATMSHEIRTPLNAILGMADLLAETHLDTEQRRYVDVFQRAGANLLGLINDILDLSKVESGHLELESVDFEPAEVIARVLDLTRVKASAKGLEVGSTLAADLPPVLIGDPLRLRQILINLLGNAMKFTDTGRLEVLVSQDPGDPTPGSLLFRVRDTGIGIPPEKLGSIFENFSQADSSTTRKYGGTGLGLAISRRLVEMMGGRIWVESIVGQGSTFLFTVKLGVSGRTELSPRTPETTAPNSLDLPAAHILLADDSEDNRFLLQEYLKRSPCILELAENGEIALGKMKFRHYDLVLMDAHMPVMDGYTATTKMREWESKQGAQPLPIIALTADAFKEALTQSMSAGCNAHLTKPISKTTLVAAIRRHALPCSQRPAQNAPVPASATAPVEQSISALAPRYLRNVEKELKALRLAEAAEDYTTIQRIGHNLHGTGKSFGFPYITEVGTTIELAARDHAIEQIRTAIADFGSYLEQLLTGIT</sequence>
<dbReference type="Gene3D" id="3.40.50.2300">
    <property type="match status" value="1"/>
</dbReference>
<dbReference type="InterPro" id="IPR011006">
    <property type="entry name" value="CheY-like_superfamily"/>
</dbReference>
<dbReference type="EMBL" id="RDSM01000001">
    <property type="protein sequence ID" value="RXH58937.1"/>
    <property type="molecule type" value="Genomic_DNA"/>
</dbReference>
<dbReference type="InterPro" id="IPR036097">
    <property type="entry name" value="HisK_dim/P_sf"/>
</dbReference>
<evidence type="ECO:0000259" key="17">
    <source>
        <dbReference type="PROSITE" id="PS50110"/>
    </source>
</evidence>
<protein>
    <recommendedName>
        <fullName evidence="3">histidine kinase</fullName>
        <ecNumber evidence="3">2.7.13.3</ecNumber>
    </recommendedName>
</protein>
<accession>A0A4Q0T684</accession>
<dbReference type="CDD" id="cd17546">
    <property type="entry name" value="REC_hyHK_CKI1_RcsC-like"/>
    <property type="match status" value="1"/>
</dbReference>
<evidence type="ECO:0000256" key="4">
    <source>
        <dbReference type="ARBA" id="ARBA00022475"/>
    </source>
</evidence>
<reference evidence="19 20" key="1">
    <citation type="submission" date="2018-11" db="EMBL/GenBank/DDBJ databases">
        <authorList>
            <person name="Mardanov A.V."/>
            <person name="Ravin N.V."/>
            <person name="Dedysh S.N."/>
        </authorList>
    </citation>
    <scope>NUCLEOTIDE SEQUENCE [LARGE SCALE GENOMIC DNA]</scope>
    <source>
        <strain evidence="19 20">AF10</strain>
    </source>
</reference>
<dbReference type="PANTHER" id="PTHR45339:SF1">
    <property type="entry name" value="HYBRID SIGNAL TRANSDUCTION HISTIDINE KINASE J"/>
    <property type="match status" value="1"/>
</dbReference>
<evidence type="ECO:0000256" key="15">
    <source>
        <dbReference type="PROSITE-ProRule" id="PRU00169"/>
    </source>
</evidence>
<keyword evidence="12" id="KW-0902">Two-component regulatory system</keyword>
<dbReference type="PROSITE" id="PS50894">
    <property type="entry name" value="HPT"/>
    <property type="match status" value="1"/>
</dbReference>
<dbReference type="FunFam" id="3.30.565.10:FF:000010">
    <property type="entry name" value="Sensor histidine kinase RcsC"/>
    <property type="match status" value="1"/>
</dbReference>
<evidence type="ECO:0000256" key="11">
    <source>
        <dbReference type="ARBA" id="ARBA00022989"/>
    </source>
</evidence>
<dbReference type="SUPFAM" id="SSF55874">
    <property type="entry name" value="ATPase domain of HSP90 chaperone/DNA topoisomerase II/histidine kinase"/>
    <property type="match status" value="1"/>
</dbReference>
<dbReference type="EC" id="2.7.13.3" evidence="3"/>
<dbReference type="Gene3D" id="1.10.287.130">
    <property type="match status" value="1"/>
</dbReference>
<dbReference type="Pfam" id="PF01627">
    <property type="entry name" value="Hpt"/>
    <property type="match status" value="1"/>
</dbReference>
<comment type="subcellular location">
    <subcellularLocation>
        <location evidence="2">Cell membrane</location>
        <topology evidence="2">Multi-pass membrane protein</topology>
    </subcellularLocation>
</comment>
<dbReference type="SUPFAM" id="SSF47384">
    <property type="entry name" value="Homodimeric domain of signal transducing histidine kinase"/>
    <property type="match status" value="1"/>
</dbReference>
<evidence type="ECO:0000256" key="5">
    <source>
        <dbReference type="ARBA" id="ARBA00022553"/>
    </source>
</evidence>
<feature type="domain" description="Response regulatory" evidence="17">
    <location>
        <begin position="409"/>
        <end position="528"/>
    </location>
</feature>
<keyword evidence="4" id="KW-1003">Cell membrane</keyword>
<organism evidence="19 20">
    <name type="scientific">Granulicella sibirica</name>
    <dbReference type="NCBI Taxonomy" id="2479048"/>
    <lineage>
        <taxon>Bacteria</taxon>
        <taxon>Pseudomonadati</taxon>
        <taxon>Acidobacteriota</taxon>
        <taxon>Terriglobia</taxon>
        <taxon>Terriglobales</taxon>
        <taxon>Acidobacteriaceae</taxon>
        <taxon>Granulicella</taxon>
    </lineage>
</organism>
<keyword evidence="11" id="KW-1133">Transmembrane helix</keyword>
<evidence type="ECO:0000256" key="6">
    <source>
        <dbReference type="ARBA" id="ARBA00022679"/>
    </source>
</evidence>
<dbReference type="InterPro" id="IPR003661">
    <property type="entry name" value="HisK_dim/P_dom"/>
</dbReference>
<feature type="domain" description="HPt" evidence="18">
    <location>
        <begin position="549"/>
        <end position="640"/>
    </location>
</feature>
<keyword evidence="7" id="KW-0812">Transmembrane</keyword>
<feature type="modified residue" description="Phosphohistidine" evidence="14">
    <location>
        <position position="588"/>
    </location>
</feature>
<dbReference type="GO" id="GO:0005886">
    <property type="term" value="C:plasma membrane"/>
    <property type="evidence" value="ECO:0007669"/>
    <property type="project" value="UniProtKB-SubCell"/>
</dbReference>
<dbReference type="PROSITE" id="PS50110">
    <property type="entry name" value="RESPONSE_REGULATORY"/>
    <property type="match status" value="1"/>
</dbReference>
<dbReference type="SMART" id="SM00388">
    <property type="entry name" value="HisKA"/>
    <property type="match status" value="1"/>
</dbReference>
<dbReference type="SMART" id="SM00448">
    <property type="entry name" value="REC"/>
    <property type="match status" value="1"/>
</dbReference>
<evidence type="ECO:0000256" key="1">
    <source>
        <dbReference type="ARBA" id="ARBA00000085"/>
    </source>
</evidence>
<evidence type="ECO:0000256" key="14">
    <source>
        <dbReference type="PROSITE-ProRule" id="PRU00110"/>
    </source>
</evidence>
<evidence type="ECO:0000256" key="2">
    <source>
        <dbReference type="ARBA" id="ARBA00004651"/>
    </source>
</evidence>
<reference evidence="20" key="2">
    <citation type="submission" date="2019-02" db="EMBL/GenBank/DDBJ databases">
        <title>Granulicella sibirica sp. nov., a psychrotolerant acidobacterium isolated from an organic soil layer in forested tundra, West Siberia.</title>
        <authorList>
            <person name="Oshkin I.Y."/>
            <person name="Kulichevskaya I.S."/>
            <person name="Rijpstra W.I.C."/>
            <person name="Sinninghe Damste J.S."/>
            <person name="Rakitin A.L."/>
            <person name="Ravin N.V."/>
            <person name="Dedysh S.N."/>
        </authorList>
    </citation>
    <scope>NUCLEOTIDE SEQUENCE [LARGE SCALE GENOMIC DNA]</scope>
    <source>
        <strain evidence="20">AF10</strain>
    </source>
</reference>
<dbReference type="Pfam" id="PF02518">
    <property type="entry name" value="HATPase_c"/>
    <property type="match status" value="1"/>
</dbReference>
<dbReference type="SUPFAM" id="SSF47226">
    <property type="entry name" value="Histidine-containing phosphotransfer domain, HPT domain"/>
    <property type="match status" value="1"/>
</dbReference>
<keyword evidence="10" id="KW-0067">ATP-binding</keyword>
<evidence type="ECO:0000256" key="9">
    <source>
        <dbReference type="ARBA" id="ARBA00022777"/>
    </source>
</evidence>
<dbReference type="Gene3D" id="1.20.120.160">
    <property type="entry name" value="HPT domain"/>
    <property type="match status" value="1"/>
</dbReference>
<dbReference type="Pfam" id="PF00512">
    <property type="entry name" value="HisKA"/>
    <property type="match status" value="1"/>
</dbReference>
<evidence type="ECO:0000256" key="10">
    <source>
        <dbReference type="ARBA" id="ARBA00022840"/>
    </source>
</evidence>
<evidence type="ECO:0000259" key="18">
    <source>
        <dbReference type="PROSITE" id="PS50894"/>
    </source>
</evidence>
<dbReference type="Pfam" id="PF00072">
    <property type="entry name" value="Response_reg"/>
    <property type="match status" value="1"/>
</dbReference>
<comment type="caution">
    <text evidence="19">The sequence shown here is derived from an EMBL/GenBank/DDBJ whole genome shotgun (WGS) entry which is preliminary data.</text>
</comment>
<evidence type="ECO:0000313" key="20">
    <source>
        <dbReference type="Proteomes" id="UP000289437"/>
    </source>
</evidence>
<dbReference type="PRINTS" id="PR00344">
    <property type="entry name" value="BCTRLSENSOR"/>
</dbReference>
<proteinExistence type="predicted"/>
<gene>
    <name evidence="19" type="ORF">GRAN_2247</name>
</gene>
<dbReference type="InterPro" id="IPR003594">
    <property type="entry name" value="HATPase_dom"/>
</dbReference>
<dbReference type="RefSeq" id="WP_128912843.1">
    <property type="nucleotide sequence ID" value="NZ_RDSM01000001.1"/>
</dbReference>
<dbReference type="InterPro" id="IPR001789">
    <property type="entry name" value="Sig_transdc_resp-reg_receiver"/>
</dbReference>
<keyword evidence="6" id="KW-0808">Transferase</keyword>
<dbReference type="CDD" id="cd00082">
    <property type="entry name" value="HisKA"/>
    <property type="match status" value="1"/>
</dbReference>
<dbReference type="SUPFAM" id="SSF52172">
    <property type="entry name" value="CheY-like"/>
    <property type="match status" value="1"/>
</dbReference>
<evidence type="ECO:0000259" key="16">
    <source>
        <dbReference type="PROSITE" id="PS50109"/>
    </source>
</evidence>
<evidence type="ECO:0000256" key="3">
    <source>
        <dbReference type="ARBA" id="ARBA00012438"/>
    </source>
</evidence>
<dbReference type="SMART" id="SM00387">
    <property type="entry name" value="HATPase_c"/>
    <property type="match status" value="1"/>
</dbReference>
<dbReference type="AlphaFoldDB" id="A0A4Q0T684"/>
<comment type="catalytic activity">
    <reaction evidence="1">
        <text>ATP + protein L-histidine = ADP + protein N-phospho-L-histidine.</text>
        <dbReference type="EC" id="2.7.13.3"/>
    </reaction>
</comment>
<evidence type="ECO:0000256" key="13">
    <source>
        <dbReference type="ARBA" id="ARBA00023136"/>
    </source>
</evidence>
<name>A0A4Q0T684_9BACT</name>
<dbReference type="InterPro" id="IPR008207">
    <property type="entry name" value="Sig_transdc_His_kin_Hpt_dom"/>
</dbReference>
<feature type="modified residue" description="4-aspartylphosphate" evidence="15">
    <location>
        <position position="458"/>
    </location>
</feature>
<keyword evidence="5 15" id="KW-0597">Phosphoprotein</keyword>
<evidence type="ECO:0000256" key="8">
    <source>
        <dbReference type="ARBA" id="ARBA00022741"/>
    </source>
</evidence>
<dbReference type="GO" id="GO:0000155">
    <property type="term" value="F:phosphorelay sensor kinase activity"/>
    <property type="evidence" value="ECO:0007669"/>
    <property type="project" value="InterPro"/>
</dbReference>
<feature type="domain" description="Histidine kinase" evidence="16">
    <location>
        <begin position="163"/>
        <end position="384"/>
    </location>
</feature>
<keyword evidence="9 19" id="KW-0418">Kinase</keyword>